<feature type="compositionally biased region" description="Polar residues" evidence="1">
    <location>
        <begin position="655"/>
        <end position="670"/>
    </location>
</feature>
<comment type="caution">
    <text evidence="2">The sequence shown here is derived from an EMBL/GenBank/DDBJ whole genome shotgun (WGS) entry which is preliminary data.</text>
</comment>
<feature type="region of interest" description="Disordered" evidence="1">
    <location>
        <begin position="190"/>
        <end position="209"/>
    </location>
</feature>
<dbReference type="AlphaFoldDB" id="A0A8H7MBS8"/>
<feature type="compositionally biased region" description="Polar residues" evidence="1">
    <location>
        <begin position="522"/>
        <end position="532"/>
    </location>
</feature>
<keyword evidence="3" id="KW-1185">Reference proteome</keyword>
<feature type="compositionally biased region" description="Polar residues" evidence="1">
    <location>
        <begin position="748"/>
        <end position="758"/>
    </location>
</feature>
<feature type="compositionally biased region" description="Polar residues" evidence="1">
    <location>
        <begin position="81"/>
        <end position="96"/>
    </location>
</feature>
<reference evidence="2" key="1">
    <citation type="submission" date="2018-12" db="EMBL/GenBank/DDBJ databases">
        <authorList>
            <person name="Syme R.A."/>
            <person name="Farfan-Caceres L."/>
            <person name="Lichtenzveig J."/>
        </authorList>
    </citation>
    <scope>NUCLEOTIDE SEQUENCE</scope>
    <source>
        <strain evidence="2">Al4</strain>
    </source>
</reference>
<reference evidence="2" key="2">
    <citation type="submission" date="2020-09" db="EMBL/GenBank/DDBJ databases">
        <title>Reference genome assembly for Australian Ascochyta lentis isolate Al4.</title>
        <authorList>
            <person name="Lee R.C."/>
            <person name="Farfan-Caceres L.M."/>
            <person name="Debler J.W."/>
            <person name="Williams A.H."/>
            <person name="Henares B.M."/>
        </authorList>
    </citation>
    <scope>NUCLEOTIDE SEQUENCE</scope>
    <source>
        <strain evidence="2">Al4</strain>
    </source>
</reference>
<feature type="region of interest" description="Disordered" evidence="1">
    <location>
        <begin position="653"/>
        <end position="685"/>
    </location>
</feature>
<gene>
    <name evidence="2" type="ORF">EKO04_009962</name>
</gene>
<feature type="compositionally biased region" description="Polar residues" evidence="1">
    <location>
        <begin position="29"/>
        <end position="56"/>
    </location>
</feature>
<dbReference type="EMBL" id="RZGK01000019">
    <property type="protein sequence ID" value="KAF9691941.1"/>
    <property type="molecule type" value="Genomic_DNA"/>
</dbReference>
<dbReference type="OrthoDB" id="5407305at2759"/>
<name>A0A8H7MBS8_9PLEO</name>
<evidence type="ECO:0000313" key="3">
    <source>
        <dbReference type="Proteomes" id="UP000651452"/>
    </source>
</evidence>
<organism evidence="2 3">
    <name type="scientific">Ascochyta lentis</name>
    <dbReference type="NCBI Taxonomy" id="205686"/>
    <lineage>
        <taxon>Eukaryota</taxon>
        <taxon>Fungi</taxon>
        <taxon>Dikarya</taxon>
        <taxon>Ascomycota</taxon>
        <taxon>Pezizomycotina</taxon>
        <taxon>Dothideomycetes</taxon>
        <taxon>Pleosporomycetidae</taxon>
        <taxon>Pleosporales</taxon>
        <taxon>Pleosporineae</taxon>
        <taxon>Didymellaceae</taxon>
        <taxon>Ascochyta</taxon>
    </lineage>
</organism>
<dbReference type="Proteomes" id="UP000651452">
    <property type="component" value="Unassembled WGS sequence"/>
</dbReference>
<feature type="region of interest" description="Disordered" evidence="1">
    <location>
        <begin position="1"/>
        <end position="56"/>
    </location>
</feature>
<evidence type="ECO:0000313" key="2">
    <source>
        <dbReference type="EMBL" id="KAF9691941.1"/>
    </source>
</evidence>
<evidence type="ECO:0000256" key="1">
    <source>
        <dbReference type="SAM" id="MobiDB-lite"/>
    </source>
</evidence>
<sequence>MSFTMSTPLVDIDANPRQPGFRAIKDGSKISSPPKFQQSDGTSRRSPFSVSTTGSPCYTVMPPTTKVVVSPTPTSRLPRKSTPSQTQSAFSKSYTYGTMPATPRSSVPRFRGGLKHSAIAVPIISDFDKANSPLYYNKPLPSPPVAQLVNPQSPPKAQRTLVDAEAGSPTEEEWPILQPENVSQSKTLALPTSDSVPQRSMSEGSALRRNGTPALTSRLATCSSVKNCTPSQKSSPSTAEEEMRHEKFRQMTEPRTFSSMNPYAKSFHAFSTNTEAAIDSPLAYKRSNPIVMSIPPRTSSKRGYLPLSDTTHDEVFIPHISDPSRSVKPGSIKWPILETATEIVSIEKPSAKEPGDQEQQCPAEAMSSGSAFSGPMSAAGSHYGSIDGISMSSLVAGPSLSDESEVDYEGSVRVKRLSWHSSNPNSGPTLRISAEADAVILGRDVLIPAVPALPRHVPERASQERSLSTLAGHFPKQILVKMIPRTGSRSLTPSSGEIEGNDSKPVKVTPIRSMQPPRKPSTKNLSKGSTSPFALVPAGVGKDEPVGDTLPHESGSLFKVLQEDKAEVEHQNPNETHQHSYEAGNYSTTIQVQATQKAVQMLATDGETPLSATQKRLPMTWMKFKSATTTAENSQTKSRKTSLLPSAAERFNNRALDSTNFPPSPASSDLEQSDPPHTGAHHPDLSGLRAMIESPHANDCREEFQHSGQNVADVDLKIKAKRSFRNIFHRRDLKPKLQPAKKQDSKRSSVAGSVLTQRIRDSTNFSKTSLARPPDTNAEVEQSIAIALSNRKVGKESNRKAALSALDPGSLDTFPQPTPIAQYDTATVLHNILDRVTSMRVDSPDRLRGLEIAEAVLHAVECSKEAKVSAELARKHARDAELNAERAGVELKRLEKLCEPGFGCEVLQAMKQLITAAVFDEISEAVAK</sequence>
<proteinExistence type="predicted"/>
<accession>A0A8H7MBS8</accession>
<feature type="compositionally biased region" description="Polar residues" evidence="1">
    <location>
        <begin position="190"/>
        <end position="203"/>
    </location>
</feature>
<feature type="region of interest" description="Disordered" evidence="1">
    <location>
        <begin position="68"/>
        <end position="107"/>
    </location>
</feature>
<feature type="region of interest" description="Disordered" evidence="1">
    <location>
        <begin position="729"/>
        <end position="758"/>
    </location>
</feature>
<protein>
    <submittedName>
        <fullName evidence="2">Uncharacterized protein</fullName>
    </submittedName>
</protein>
<feature type="region of interest" description="Disordered" evidence="1">
    <location>
        <begin position="484"/>
        <end position="548"/>
    </location>
</feature>
<feature type="region of interest" description="Disordered" evidence="1">
    <location>
        <begin position="350"/>
        <end position="377"/>
    </location>
</feature>